<dbReference type="PROSITE" id="PS51257">
    <property type="entry name" value="PROKAR_LIPOPROTEIN"/>
    <property type="match status" value="1"/>
</dbReference>
<keyword evidence="1" id="KW-0812">Transmembrane</keyword>
<accession>A0ABS7EGA8</accession>
<organism evidence="2 3">
    <name type="scientific">Neiella holothuriorum</name>
    <dbReference type="NCBI Taxonomy" id="2870530"/>
    <lineage>
        <taxon>Bacteria</taxon>
        <taxon>Pseudomonadati</taxon>
        <taxon>Pseudomonadota</taxon>
        <taxon>Gammaproteobacteria</taxon>
        <taxon>Alteromonadales</taxon>
        <taxon>Echinimonadaceae</taxon>
        <taxon>Neiella</taxon>
    </lineage>
</organism>
<name>A0ABS7EGA8_9GAMM</name>
<comment type="caution">
    <text evidence="2">The sequence shown here is derived from an EMBL/GenBank/DDBJ whole genome shotgun (WGS) entry which is preliminary data.</text>
</comment>
<evidence type="ECO:0000256" key="1">
    <source>
        <dbReference type="SAM" id="Phobius"/>
    </source>
</evidence>
<dbReference type="Proteomes" id="UP001166251">
    <property type="component" value="Unassembled WGS sequence"/>
</dbReference>
<keyword evidence="3" id="KW-1185">Reference proteome</keyword>
<reference evidence="2" key="1">
    <citation type="submission" date="2021-07" db="EMBL/GenBank/DDBJ databases">
        <title>Neiella marina sp. nov., isolated from the intestinal content of sea cucumber Apostichopus japonicus.</title>
        <authorList>
            <person name="Bai X."/>
        </authorList>
    </citation>
    <scope>NUCLEOTIDE SEQUENCE</scope>
    <source>
        <strain evidence="2">126</strain>
    </source>
</reference>
<sequence>MRKIVVKFGGIVLWSSVVSVLSFYALYACYAGWLYYTHDANIHWETTPYSKDSQTIDKLPDGLAKSIIELEMAHNLHTEQEGAAIHVLSSWFEEVQAIKPASQDRAGMLAYMKQVHHALNSRFNYTASTDLIDGLATQTLDCDLRTILVIDAAAEQGISLRYVPSPRHAFAAWSNNDGMDIYWETTSSSFAQVSARHFDDIPDATSDYYLKPLSDNRILSYFEGLIYRQRASSDELTEAEKAQAQQALYALADTHADDPYLQIWALKLKIEEEKKKEKDASGEALLTWYQAIFDFWPSNTEAIFVLATNTDDEAQKKVYLEHLDTKYMDPDNAGFFAELSPHISFAHAVGYSLSYYGWNRANPTKSGDFYEQYRFLTAASFLIGLACLAFLLVRTYLPPKKKPLE</sequence>
<dbReference type="RefSeq" id="WP_220104054.1">
    <property type="nucleotide sequence ID" value="NZ_JAHZSS010000010.1"/>
</dbReference>
<keyword evidence="1" id="KW-1133">Transmembrane helix</keyword>
<evidence type="ECO:0000313" key="3">
    <source>
        <dbReference type="Proteomes" id="UP001166251"/>
    </source>
</evidence>
<keyword evidence="1" id="KW-0472">Membrane</keyword>
<protein>
    <submittedName>
        <fullName evidence="2">Uncharacterized protein</fullName>
    </submittedName>
</protein>
<evidence type="ECO:0000313" key="2">
    <source>
        <dbReference type="EMBL" id="MBW8191371.1"/>
    </source>
</evidence>
<dbReference type="EMBL" id="JAHZSS010000010">
    <property type="protein sequence ID" value="MBW8191371.1"/>
    <property type="molecule type" value="Genomic_DNA"/>
</dbReference>
<feature type="transmembrane region" description="Helical" evidence="1">
    <location>
        <begin position="12"/>
        <end position="36"/>
    </location>
</feature>
<gene>
    <name evidence="2" type="ORF">K0504_10005</name>
</gene>
<proteinExistence type="predicted"/>
<feature type="transmembrane region" description="Helical" evidence="1">
    <location>
        <begin position="373"/>
        <end position="393"/>
    </location>
</feature>